<reference evidence="2" key="1">
    <citation type="journal article" date="2019" name="Sci. Rep.">
        <title>Draft genome of Tanacetum cinerariifolium, the natural source of mosquito coil.</title>
        <authorList>
            <person name="Yamashiro T."/>
            <person name="Shiraishi A."/>
            <person name="Satake H."/>
            <person name="Nakayama K."/>
        </authorList>
    </citation>
    <scope>NUCLEOTIDE SEQUENCE</scope>
</reference>
<name>A0A699J5N0_TANCI</name>
<feature type="region of interest" description="Disordered" evidence="1">
    <location>
        <begin position="168"/>
        <end position="192"/>
    </location>
</feature>
<organism evidence="2">
    <name type="scientific">Tanacetum cinerariifolium</name>
    <name type="common">Dalmatian daisy</name>
    <name type="synonym">Chrysanthemum cinerariifolium</name>
    <dbReference type="NCBI Taxonomy" id="118510"/>
    <lineage>
        <taxon>Eukaryota</taxon>
        <taxon>Viridiplantae</taxon>
        <taxon>Streptophyta</taxon>
        <taxon>Embryophyta</taxon>
        <taxon>Tracheophyta</taxon>
        <taxon>Spermatophyta</taxon>
        <taxon>Magnoliopsida</taxon>
        <taxon>eudicotyledons</taxon>
        <taxon>Gunneridae</taxon>
        <taxon>Pentapetalae</taxon>
        <taxon>asterids</taxon>
        <taxon>campanulids</taxon>
        <taxon>Asterales</taxon>
        <taxon>Asteraceae</taxon>
        <taxon>Asteroideae</taxon>
        <taxon>Anthemideae</taxon>
        <taxon>Anthemidinae</taxon>
        <taxon>Tanacetum</taxon>
    </lineage>
</organism>
<comment type="caution">
    <text evidence="2">The sequence shown here is derived from an EMBL/GenBank/DDBJ whole genome shotgun (WGS) entry which is preliminary data.</text>
</comment>
<accession>A0A699J5N0</accession>
<evidence type="ECO:0000256" key="1">
    <source>
        <dbReference type="SAM" id="MobiDB-lite"/>
    </source>
</evidence>
<proteinExistence type="predicted"/>
<feature type="non-terminal residue" evidence="2">
    <location>
        <position position="281"/>
    </location>
</feature>
<sequence length="281" mass="32427">MDHSNPTFAKILILDTGKFKQWKFRIQQYLQNEHYALWVVIEFGDSYNAPLEETSKGPASESSGRKKGRTVAITTEDIQKRRNDVKARTIVLLALLHEHHYELRAEKLARNANLLALVAPAQASQDPFYQSSRSHSDPEQAQRDKDMQKNLALIAKYFKKIYKPTNNKLRTSSNYKNKNVDTTPRKPKRVKDSAYHKEKMLLCKQAEQGVLLQAGHYDWLANMDEEVDEQELEAHYSYMAKIQEVPNANSGIDSEPVKQVQNNAEYNVFANELQHSEQSEY</sequence>
<dbReference type="AlphaFoldDB" id="A0A699J5N0"/>
<gene>
    <name evidence="2" type="ORF">Tci_585823</name>
</gene>
<evidence type="ECO:0000313" key="2">
    <source>
        <dbReference type="EMBL" id="GFA13851.1"/>
    </source>
</evidence>
<feature type="compositionally biased region" description="Polar residues" evidence="1">
    <location>
        <begin position="168"/>
        <end position="182"/>
    </location>
</feature>
<dbReference type="EMBL" id="BKCJ010374848">
    <property type="protein sequence ID" value="GFA13851.1"/>
    <property type="molecule type" value="Genomic_DNA"/>
</dbReference>
<protein>
    <submittedName>
        <fullName evidence="2">Uncharacterized protein</fullName>
    </submittedName>
</protein>